<sequence>MNLAMGSIKLVVFDVDGTLVHSNSEEIPFFFDQVEKLLGQPTQRNFVHYSERTFASVINTVFDDSNKNTAFAELESALEDFSMVTDWKTHQDGFKLFTKAKDSRCEIVIVSGNFLSSTLEKLKKCNIDIEGIRVITTSLKYDSKSEIIEKIIRDRKINREEILSVGDSDYDRNTANQHGIKFRLIS</sequence>
<protein>
    <recommendedName>
        <fullName evidence="4">phosphoglycolate phosphatase</fullName>
        <ecNumber evidence="4">3.1.3.18</ecNumber>
    </recommendedName>
</protein>
<dbReference type="GO" id="GO:0008967">
    <property type="term" value="F:phosphoglycolate phosphatase activity"/>
    <property type="evidence" value="ECO:0007669"/>
    <property type="project" value="UniProtKB-EC"/>
</dbReference>
<gene>
    <name evidence="5" type="ORF">FCL42_01720</name>
</gene>
<evidence type="ECO:0000256" key="1">
    <source>
        <dbReference type="ARBA" id="ARBA00000830"/>
    </source>
</evidence>
<comment type="catalytic activity">
    <reaction evidence="1">
        <text>2-phosphoglycolate + H2O = glycolate + phosphate</text>
        <dbReference type="Rhea" id="RHEA:14369"/>
        <dbReference type="ChEBI" id="CHEBI:15377"/>
        <dbReference type="ChEBI" id="CHEBI:29805"/>
        <dbReference type="ChEBI" id="CHEBI:43474"/>
        <dbReference type="ChEBI" id="CHEBI:58033"/>
        <dbReference type="EC" id="3.1.3.18"/>
    </reaction>
</comment>
<dbReference type="RefSeq" id="WP_136861638.1">
    <property type="nucleotide sequence ID" value="NZ_SWCJ01000001.1"/>
</dbReference>
<dbReference type="EC" id="3.1.3.18" evidence="4"/>
<dbReference type="PANTHER" id="PTHR43434:SF1">
    <property type="entry name" value="PHOSPHOGLYCOLATE PHOSPHATASE"/>
    <property type="match status" value="1"/>
</dbReference>
<dbReference type="CDD" id="cd01427">
    <property type="entry name" value="HAD_like"/>
    <property type="match status" value="1"/>
</dbReference>
<dbReference type="InterPro" id="IPR036412">
    <property type="entry name" value="HAD-like_sf"/>
</dbReference>
<keyword evidence="5" id="KW-0378">Hydrolase</keyword>
<comment type="pathway">
    <text evidence="2">Organic acid metabolism; glycolate biosynthesis; glycolate from 2-phosphoglycolate: step 1/1.</text>
</comment>
<evidence type="ECO:0000313" key="6">
    <source>
        <dbReference type="Proteomes" id="UP000305675"/>
    </source>
</evidence>
<evidence type="ECO:0000256" key="4">
    <source>
        <dbReference type="ARBA" id="ARBA00013078"/>
    </source>
</evidence>
<dbReference type="EMBL" id="SWCJ01000001">
    <property type="protein sequence ID" value="TKB58490.1"/>
    <property type="molecule type" value="Genomic_DNA"/>
</dbReference>
<name>A0A4U1BSY1_9GAMM</name>
<dbReference type="PANTHER" id="PTHR43434">
    <property type="entry name" value="PHOSPHOGLYCOLATE PHOSPHATASE"/>
    <property type="match status" value="1"/>
</dbReference>
<dbReference type="Pfam" id="PF13419">
    <property type="entry name" value="HAD_2"/>
    <property type="match status" value="1"/>
</dbReference>
<dbReference type="InterPro" id="IPR023214">
    <property type="entry name" value="HAD_sf"/>
</dbReference>
<evidence type="ECO:0000313" key="5">
    <source>
        <dbReference type="EMBL" id="TKB58490.1"/>
    </source>
</evidence>
<organism evidence="5 6">
    <name type="scientific">Ferrimonas aestuarii</name>
    <dbReference type="NCBI Taxonomy" id="2569539"/>
    <lineage>
        <taxon>Bacteria</taxon>
        <taxon>Pseudomonadati</taxon>
        <taxon>Pseudomonadota</taxon>
        <taxon>Gammaproteobacteria</taxon>
        <taxon>Alteromonadales</taxon>
        <taxon>Ferrimonadaceae</taxon>
        <taxon>Ferrimonas</taxon>
    </lineage>
</organism>
<dbReference type="OrthoDB" id="5623813at2"/>
<dbReference type="InterPro" id="IPR041492">
    <property type="entry name" value="HAD_2"/>
</dbReference>
<dbReference type="GO" id="GO:0006281">
    <property type="term" value="P:DNA repair"/>
    <property type="evidence" value="ECO:0007669"/>
    <property type="project" value="TreeGrafter"/>
</dbReference>
<dbReference type="SUPFAM" id="SSF56784">
    <property type="entry name" value="HAD-like"/>
    <property type="match status" value="1"/>
</dbReference>
<comment type="caution">
    <text evidence="5">The sequence shown here is derived from an EMBL/GenBank/DDBJ whole genome shotgun (WGS) entry which is preliminary data.</text>
</comment>
<keyword evidence="6" id="KW-1185">Reference proteome</keyword>
<dbReference type="InterPro" id="IPR050155">
    <property type="entry name" value="HAD-like_hydrolase_sf"/>
</dbReference>
<evidence type="ECO:0000256" key="2">
    <source>
        <dbReference type="ARBA" id="ARBA00004818"/>
    </source>
</evidence>
<proteinExistence type="inferred from homology"/>
<accession>A0A4U1BSY1</accession>
<evidence type="ECO:0000256" key="3">
    <source>
        <dbReference type="ARBA" id="ARBA00006171"/>
    </source>
</evidence>
<reference evidence="5 6" key="1">
    <citation type="submission" date="2019-04" db="EMBL/GenBank/DDBJ databases">
        <authorList>
            <person name="Hwang J.C."/>
        </authorList>
    </citation>
    <scope>NUCLEOTIDE SEQUENCE [LARGE SCALE GENOMIC DNA]</scope>
    <source>
        <strain evidence="5 6">IMCC35002</strain>
    </source>
</reference>
<dbReference type="AlphaFoldDB" id="A0A4U1BSY1"/>
<dbReference type="Proteomes" id="UP000305675">
    <property type="component" value="Unassembled WGS sequence"/>
</dbReference>
<dbReference type="Gene3D" id="3.40.50.1000">
    <property type="entry name" value="HAD superfamily/HAD-like"/>
    <property type="match status" value="1"/>
</dbReference>
<comment type="similarity">
    <text evidence="3">Belongs to the HAD-like hydrolase superfamily. CbbY/CbbZ/Gph/YieH family.</text>
</comment>